<protein>
    <submittedName>
        <fullName evidence="1">Uncharacterized protein</fullName>
    </submittedName>
</protein>
<proteinExistence type="predicted"/>
<organism evidence="1 2">
    <name type="scientific">Lederbergia graminis</name>
    <dbReference type="NCBI Taxonomy" id="735518"/>
    <lineage>
        <taxon>Bacteria</taxon>
        <taxon>Bacillati</taxon>
        <taxon>Bacillota</taxon>
        <taxon>Bacilli</taxon>
        <taxon>Bacillales</taxon>
        <taxon>Bacillaceae</taxon>
        <taxon>Lederbergia</taxon>
    </lineage>
</organism>
<keyword evidence="2" id="KW-1185">Reference proteome</keyword>
<dbReference type="Proteomes" id="UP001596147">
    <property type="component" value="Unassembled WGS sequence"/>
</dbReference>
<name>A0ABW0LDN7_9BACI</name>
<dbReference type="RefSeq" id="WP_382346982.1">
    <property type="nucleotide sequence ID" value="NZ_JBHSMC010000001.1"/>
</dbReference>
<sequence length="452" mass="52745">MLKVKIDNKGIPPLAGICNYEKALNTGFSVDESVDLLKRYNYVKKFLNQIFAAHLARTPEWEVKCAFSYHMWLDAEHCAAIRKRVSEMREPPLHLDKVADPKLKSLLDEAIRSEDTLELLVAIYQVIKPEIIRSIKKQLDKANPIAEQPTCRLLKIILMEEEEMVAWGKSAISALIQNEKQEQKAITWDKHLTAYLQLAGGIFGDLEEEIPSIPEPRADGNDFEMDPVPRRDDRFKDNFNSAGLIDEYYQDENRSLEERTYALLYKRLREMDVPEWMAPIIYKTKDKPWEYYVDMSRQLWDEARHAMLGEIGLYQGGVPFYKYPVDLKSSMSLNTKLEPLEAHLILWAIEQGLMPRKTGKHWEWEIATQSENKLAVTFQDYDWADEVLHAQIGRKWIVPEFGGLSQAREASGPAFKKWGNAMEEYLDWSKQENWWPKFMQDIEKNKSLRQNL</sequence>
<evidence type="ECO:0000313" key="2">
    <source>
        <dbReference type="Proteomes" id="UP001596147"/>
    </source>
</evidence>
<gene>
    <name evidence="1" type="ORF">ACFPM4_01730</name>
</gene>
<accession>A0ABW0LDN7</accession>
<comment type="caution">
    <text evidence="1">The sequence shown here is derived from an EMBL/GenBank/DDBJ whole genome shotgun (WGS) entry which is preliminary data.</text>
</comment>
<evidence type="ECO:0000313" key="1">
    <source>
        <dbReference type="EMBL" id="MFC5463466.1"/>
    </source>
</evidence>
<dbReference type="EMBL" id="JBHSMC010000001">
    <property type="protein sequence ID" value="MFC5463466.1"/>
    <property type="molecule type" value="Genomic_DNA"/>
</dbReference>
<reference evidence="2" key="1">
    <citation type="journal article" date="2019" name="Int. J. Syst. Evol. Microbiol.">
        <title>The Global Catalogue of Microorganisms (GCM) 10K type strain sequencing project: providing services to taxonomists for standard genome sequencing and annotation.</title>
        <authorList>
            <consortium name="The Broad Institute Genomics Platform"/>
            <consortium name="The Broad Institute Genome Sequencing Center for Infectious Disease"/>
            <person name="Wu L."/>
            <person name="Ma J."/>
        </authorList>
    </citation>
    <scope>NUCLEOTIDE SEQUENCE [LARGE SCALE GENOMIC DNA]</scope>
    <source>
        <strain evidence="2">CGMCC 1.12237</strain>
    </source>
</reference>